<dbReference type="PANTHER" id="PTHR11252:SF0">
    <property type="entry name" value="POLYRIBONUCLEOTIDE NUCLEOTIDYLTRANSFERASE 1, MITOCHONDRIAL"/>
    <property type="match status" value="1"/>
</dbReference>
<keyword evidence="3 6" id="KW-0808">Transferase</keyword>
<dbReference type="CDD" id="cd11364">
    <property type="entry name" value="RNase_PH_PNPase_2"/>
    <property type="match status" value="1"/>
</dbReference>
<feature type="domain" description="S1 motif" evidence="7">
    <location>
        <begin position="626"/>
        <end position="694"/>
    </location>
</feature>
<evidence type="ECO:0000256" key="4">
    <source>
        <dbReference type="ARBA" id="ARBA00022695"/>
    </source>
</evidence>
<dbReference type="InterPro" id="IPR015847">
    <property type="entry name" value="ExoRNase_PH_dom2"/>
</dbReference>
<dbReference type="Gene3D" id="3.30.230.70">
    <property type="entry name" value="GHMP Kinase, N-terminal domain"/>
    <property type="match status" value="2"/>
</dbReference>
<dbReference type="Pfam" id="PF03726">
    <property type="entry name" value="PNPase"/>
    <property type="match status" value="1"/>
</dbReference>
<dbReference type="PROSITE" id="PS50084">
    <property type="entry name" value="KH_TYPE_1"/>
    <property type="match status" value="1"/>
</dbReference>
<keyword evidence="2 6" id="KW-0963">Cytoplasm</keyword>
<dbReference type="CDD" id="cd02393">
    <property type="entry name" value="KH-I_PNPase"/>
    <property type="match status" value="1"/>
</dbReference>
<proteinExistence type="inferred from homology"/>
<dbReference type="SUPFAM" id="SSF55666">
    <property type="entry name" value="Ribonuclease PH domain 2-like"/>
    <property type="match status" value="2"/>
</dbReference>
<dbReference type="GO" id="GO:0004654">
    <property type="term" value="F:polyribonucleotide nucleotidyltransferase activity"/>
    <property type="evidence" value="ECO:0007669"/>
    <property type="project" value="UniProtKB-EC"/>
</dbReference>
<comment type="function">
    <text evidence="6">Involved in mRNA degradation. Catalyzes the phosphorolysis of single-stranded polyribonucleotides processively in the 3'- to 5'-direction.</text>
</comment>
<evidence type="ECO:0000259" key="7">
    <source>
        <dbReference type="PROSITE" id="PS50126"/>
    </source>
</evidence>
<name>A0ABW4DQT5_9LACO</name>
<keyword evidence="9" id="KW-1185">Reference proteome</keyword>
<dbReference type="SUPFAM" id="SSF54791">
    <property type="entry name" value="Eukaryotic type KH-domain (KH-domain type I)"/>
    <property type="match status" value="1"/>
</dbReference>
<dbReference type="InterPro" id="IPR004087">
    <property type="entry name" value="KH_dom"/>
</dbReference>
<dbReference type="PIRSF" id="PIRSF005499">
    <property type="entry name" value="PNPase"/>
    <property type="match status" value="1"/>
</dbReference>
<dbReference type="Proteomes" id="UP001597244">
    <property type="component" value="Unassembled WGS sequence"/>
</dbReference>
<dbReference type="Pfam" id="PF00575">
    <property type="entry name" value="S1"/>
    <property type="match status" value="1"/>
</dbReference>
<evidence type="ECO:0000313" key="9">
    <source>
        <dbReference type="Proteomes" id="UP001597244"/>
    </source>
</evidence>
<feature type="binding site" evidence="6">
    <location>
        <position position="490"/>
    </location>
    <ligand>
        <name>Mg(2+)</name>
        <dbReference type="ChEBI" id="CHEBI:18420"/>
    </ligand>
</feature>
<dbReference type="HAMAP" id="MF_01595">
    <property type="entry name" value="PNPase"/>
    <property type="match status" value="1"/>
</dbReference>
<comment type="similarity">
    <text evidence="1 6">Belongs to the polyribonucleotide nucleotidyltransferase family.</text>
</comment>
<organism evidence="8 9">
    <name type="scientific">Lapidilactobacillus mulanensis</name>
    <dbReference type="NCBI Taxonomy" id="2485999"/>
    <lineage>
        <taxon>Bacteria</taxon>
        <taxon>Bacillati</taxon>
        <taxon>Bacillota</taxon>
        <taxon>Bacilli</taxon>
        <taxon>Lactobacillales</taxon>
        <taxon>Lactobacillaceae</taxon>
        <taxon>Lapidilactobacillus</taxon>
    </lineage>
</organism>
<comment type="subcellular location">
    <subcellularLocation>
        <location evidence="6">Cytoplasm</location>
    </subcellularLocation>
</comment>
<dbReference type="InterPro" id="IPR036345">
    <property type="entry name" value="ExoRNase_PH_dom2_sf"/>
</dbReference>
<dbReference type="PROSITE" id="PS50126">
    <property type="entry name" value="S1"/>
    <property type="match status" value="1"/>
</dbReference>
<dbReference type="NCBIfam" id="NF008805">
    <property type="entry name" value="PRK11824.1"/>
    <property type="match status" value="1"/>
</dbReference>
<dbReference type="NCBIfam" id="TIGR03591">
    <property type="entry name" value="polynuc_phos"/>
    <property type="match status" value="1"/>
</dbReference>
<evidence type="ECO:0000256" key="5">
    <source>
        <dbReference type="ARBA" id="ARBA00022884"/>
    </source>
</evidence>
<evidence type="ECO:0000256" key="6">
    <source>
        <dbReference type="HAMAP-Rule" id="MF_01595"/>
    </source>
</evidence>
<dbReference type="PANTHER" id="PTHR11252">
    <property type="entry name" value="POLYRIBONUCLEOTIDE NUCLEOTIDYLTRANSFERASE"/>
    <property type="match status" value="1"/>
</dbReference>
<evidence type="ECO:0000256" key="2">
    <source>
        <dbReference type="ARBA" id="ARBA00022490"/>
    </source>
</evidence>
<keyword evidence="4 6" id="KW-0548">Nucleotidyltransferase</keyword>
<dbReference type="InterPro" id="IPR020568">
    <property type="entry name" value="Ribosomal_Su5_D2-typ_SF"/>
</dbReference>
<dbReference type="EMBL" id="JBHTOF010000086">
    <property type="protein sequence ID" value="MFD1465844.1"/>
    <property type="molecule type" value="Genomic_DNA"/>
</dbReference>
<comment type="caution">
    <text evidence="8">The sequence shown here is derived from an EMBL/GenBank/DDBJ whole genome shotgun (WGS) entry which is preliminary data.</text>
</comment>
<feature type="binding site" evidence="6">
    <location>
        <position position="496"/>
    </location>
    <ligand>
        <name>Mg(2+)</name>
        <dbReference type="ChEBI" id="CHEBI:18420"/>
    </ligand>
</feature>
<dbReference type="InterPro" id="IPR036612">
    <property type="entry name" value="KH_dom_type_1_sf"/>
</dbReference>
<accession>A0ABW4DQT5</accession>
<dbReference type="InterPro" id="IPR012162">
    <property type="entry name" value="PNPase"/>
</dbReference>
<dbReference type="EC" id="2.7.7.8" evidence="6"/>
<dbReference type="InterPro" id="IPR027408">
    <property type="entry name" value="PNPase/RNase_PH_dom_sf"/>
</dbReference>
<comment type="catalytic activity">
    <reaction evidence="6">
        <text>RNA(n+1) + phosphate = RNA(n) + a ribonucleoside 5'-diphosphate</text>
        <dbReference type="Rhea" id="RHEA:22096"/>
        <dbReference type="Rhea" id="RHEA-COMP:14527"/>
        <dbReference type="Rhea" id="RHEA-COMP:17342"/>
        <dbReference type="ChEBI" id="CHEBI:43474"/>
        <dbReference type="ChEBI" id="CHEBI:57930"/>
        <dbReference type="ChEBI" id="CHEBI:140395"/>
        <dbReference type="EC" id="2.7.7.8"/>
    </reaction>
</comment>
<keyword evidence="6" id="KW-0460">Magnesium</keyword>
<dbReference type="Pfam" id="PF00013">
    <property type="entry name" value="KH_1"/>
    <property type="match status" value="1"/>
</dbReference>
<evidence type="ECO:0000256" key="3">
    <source>
        <dbReference type="ARBA" id="ARBA00022679"/>
    </source>
</evidence>
<dbReference type="Pfam" id="PF01138">
    <property type="entry name" value="RNase_PH"/>
    <property type="match status" value="2"/>
</dbReference>
<dbReference type="SMART" id="SM00322">
    <property type="entry name" value="KH"/>
    <property type="match status" value="1"/>
</dbReference>
<evidence type="ECO:0000256" key="1">
    <source>
        <dbReference type="ARBA" id="ARBA00007404"/>
    </source>
</evidence>
<reference evidence="9" key="1">
    <citation type="journal article" date="2019" name="Int. J. Syst. Evol. Microbiol.">
        <title>The Global Catalogue of Microorganisms (GCM) 10K type strain sequencing project: providing services to taxonomists for standard genome sequencing and annotation.</title>
        <authorList>
            <consortium name="The Broad Institute Genomics Platform"/>
            <consortium name="The Broad Institute Genome Sequencing Center for Infectious Disease"/>
            <person name="Wu L."/>
            <person name="Ma J."/>
        </authorList>
    </citation>
    <scope>NUCLEOTIDE SEQUENCE [LARGE SCALE GENOMIC DNA]</scope>
    <source>
        <strain evidence="9">CCM 8951</strain>
    </source>
</reference>
<dbReference type="Pfam" id="PF03725">
    <property type="entry name" value="RNase_PH_C"/>
    <property type="match status" value="2"/>
</dbReference>
<dbReference type="InterPro" id="IPR015848">
    <property type="entry name" value="PNPase_PH_RNA-bd_bac/org-type"/>
</dbReference>
<dbReference type="Gene3D" id="3.30.1370.10">
    <property type="entry name" value="K Homology domain, type 1"/>
    <property type="match status" value="1"/>
</dbReference>
<dbReference type="SUPFAM" id="SSF54211">
    <property type="entry name" value="Ribosomal protein S5 domain 2-like"/>
    <property type="match status" value="2"/>
</dbReference>
<dbReference type="SUPFAM" id="SSF50249">
    <property type="entry name" value="Nucleic acid-binding proteins"/>
    <property type="match status" value="1"/>
</dbReference>
<protein>
    <recommendedName>
        <fullName evidence="6">Polyribonucleotide nucleotidyltransferase</fullName>
        <ecNumber evidence="6">2.7.7.8</ecNumber>
    </recommendedName>
    <alternativeName>
        <fullName evidence="6">Polynucleotide phosphorylase</fullName>
        <shortName evidence="6">PNPase</shortName>
    </alternativeName>
</protein>
<comment type="cofactor">
    <cofactor evidence="6">
        <name>Mg(2+)</name>
        <dbReference type="ChEBI" id="CHEBI:18420"/>
    </cofactor>
</comment>
<evidence type="ECO:0000313" key="8">
    <source>
        <dbReference type="EMBL" id="MFD1465844.1"/>
    </source>
</evidence>
<dbReference type="RefSeq" id="WP_125578609.1">
    <property type="nucleotide sequence ID" value="NZ_JBHTOF010000086.1"/>
</dbReference>
<gene>
    <name evidence="6 8" type="primary">pnp</name>
    <name evidence="8" type="ORF">ACFQ4L_07195</name>
</gene>
<keyword evidence="5 6" id="KW-0694">RNA-binding</keyword>
<dbReference type="InterPro" id="IPR036456">
    <property type="entry name" value="PNPase_PH_RNA-bd_sf"/>
</dbReference>
<dbReference type="SMART" id="SM00316">
    <property type="entry name" value="S1"/>
    <property type="match status" value="1"/>
</dbReference>
<dbReference type="InterPro" id="IPR012340">
    <property type="entry name" value="NA-bd_OB-fold"/>
</dbReference>
<dbReference type="InterPro" id="IPR004088">
    <property type="entry name" value="KH_dom_type_1"/>
</dbReference>
<keyword evidence="6" id="KW-0479">Metal-binding</keyword>
<dbReference type="InterPro" id="IPR003029">
    <property type="entry name" value="S1_domain"/>
</dbReference>
<dbReference type="CDD" id="cd04472">
    <property type="entry name" value="S1_PNPase"/>
    <property type="match status" value="1"/>
</dbReference>
<sequence length="700" mass="75400">MAQDKRVFRLDWAGKLLQVEVGQVAKQANGAVLVRYGDSVVLSAVVAKPAHEHQDFFPLTINYDEKMFAAGKIPGGFNKREGKPSVHATLTARLIDRPIRPLFPEGFVDDVQITNIVFSADPTAGPELMAMLGSSLALGISEIPFEGPIAGVKVARVNGELQLNAESEALADSDLDLTVAGTESAVNMVEAGGQEIPEAEMLAALQFGYEKVQELCRFEQEIIAAIGKIKIAFTTPSVPTDLVAEIQANYHDTMRQAMLTEDKMARDENIEAVKDLAHEHYASLSGGETDYTVLQEVDQFMADLERQVLRELITVDKIRPDGRQLDEIRSLDAEVGLLPRTHGSGLFTRGQTQVLSALTLAPISEAQVIDGLGEEAHKTFVHHYNFLQFSVGETGRYGAPGRRELGHGALGERALQPIIPDATAFPYAIRLVSTVLESNGSSSQASICASTLALLDGGVPIKAPVAGIAMGLVKEGDNYTILTDIQGIEDHLGDMDFKVAGTRAGITALQMDIKADGVTGDILAQALDQAKKARLQILDKIDETIVAPRPTLSQYAPKIIEVQIDPSKIKDVIGRGGETINEIIDQTGVKIDVAQTGLVTISSQDAEEINQAKQLIADLTREIKVGEVYMGTVSRIEPFGAFVELAKGKNALVHISQLTAGRIEKVEDAVKIGDQLLVKVVSIDGKGRINASRKALLTED</sequence>
<dbReference type="InterPro" id="IPR001247">
    <property type="entry name" value="ExoRNase_PH_dom1"/>
</dbReference>
<dbReference type="Gene3D" id="2.40.50.140">
    <property type="entry name" value="Nucleic acid-binding proteins"/>
    <property type="match status" value="1"/>
</dbReference>
<dbReference type="SUPFAM" id="SSF46915">
    <property type="entry name" value="Polynucleotide phosphorylase/guanosine pentaphosphate synthase (PNPase/GPSI), domain 3"/>
    <property type="match status" value="1"/>
</dbReference>